<feature type="domain" description="Nephrocystin 3-like N-terminal" evidence="4">
    <location>
        <begin position="307"/>
        <end position="475"/>
    </location>
</feature>
<dbReference type="Pfam" id="PF24883">
    <property type="entry name" value="NPHP3_N"/>
    <property type="match status" value="1"/>
</dbReference>
<dbReference type="SUPFAM" id="SSF48403">
    <property type="entry name" value="Ankyrin repeat"/>
    <property type="match status" value="1"/>
</dbReference>
<protein>
    <submittedName>
        <fullName evidence="5">Uncharacterized protein</fullName>
    </submittedName>
</protein>
<evidence type="ECO:0000313" key="5">
    <source>
        <dbReference type="EMBL" id="OCL09319.1"/>
    </source>
</evidence>
<dbReference type="InterPro" id="IPR027417">
    <property type="entry name" value="P-loop_NTPase"/>
</dbReference>
<keyword evidence="6" id="KW-1185">Reference proteome</keyword>
<dbReference type="EMBL" id="KV749470">
    <property type="protein sequence ID" value="OCL09319.1"/>
    <property type="molecule type" value="Genomic_DNA"/>
</dbReference>
<name>A0A8E2JU79_9PEZI</name>
<dbReference type="InterPro" id="IPR029058">
    <property type="entry name" value="AB_hydrolase_fold"/>
</dbReference>
<dbReference type="Proteomes" id="UP000250140">
    <property type="component" value="Unassembled WGS sequence"/>
</dbReference>
<dbReference type="Pfam" id="PF22939">
    <property type="entry name" value="WHD_GPIID"/>
    <property type="match status" value="1"/>
</dbReference>
<organism evidence="5 6">
    <name type="scientific">Glonium stellatum</name>
    <dbReference type="NCBI Taxonomy" id="574774"/>
    <lineage>
        <taxon>Eukaryota</taxon>
        <taxon>Fungi</taxon>
        <taxon>Dikarya</taxon>
        <taxon>Ascomycota</taxon>
        <taxon>Pezizomycotina</taxon>
        <taxon>Dothideomycetes</taxon>
        <taxon>Pleosporomycetidae</taxon>
        <taxon>Gloniales</taxon>
        <taxon>Gloniaceae</taxon>
        <taxon>Glonium</taxon>
    </lineage>
</organism>
<dbReference type="AlphaFoldDB" id="A0A8E2JU79"/>
<evidence type="ECO:0000256" key="1">
    <source>
        <dbReference type="ARBA" id="ARBA00022737"/>
    </source>
</evidence>
<feature type="transmembrane region" description="Helical" evidence="2">
    <location>
        <begin position="91"/>
        <end position="111"/>
    </location>
</feature>
<dbReference type="PANTHER" id="PTHR10039">
    <property type="entry name" value="AMELOGENIN"/>
    <property type="match status" value="1"/>
</dbReference>
<dbReference type="Gene3D" id="3.40.50.1820">
    <property type="entry name" value="alpha/beta hydrolase"/>
    <property type="match status" value="1"/>
</dbReference>
<evidence type="ECO:0000259" key="3">
    <source>
        <dbReference type="Pfam" id="PF22939"/>
    </source>
</evidence>
<keyword evidence="2" id="KW-0812">Transmembrane</keyword>
<evidence type="ECO:0000259" key="4">
    <source>
        <dbReference type="Pfam" id="PF24883"/>
    </source>
</evidence>
<dbReference type="InterPro" id="IPR056884">
    <property type="entry name" value="NPHP3-like_N"/>
</dbReference>
<proteinExistence type="predicted"/>
<accession>A0A8E2JU79</accession>
<dbReference type="InterPro" id="IPR036770">
    <property type="entry name" value="Ankyrin_rpt-contain_sf"/>
</dbReference>
<feature type="domain" description="GPI inositol-deacylase winged helix" evidence="3">
    <location>
        <begin position="587"/>
        <end position="679"/>
    </location>
</feature>
<dbReference type="SUPFAM" id="SSF53474">
    <property type="entry name" value="alpha/beta-Hydrolases"/>
    <property type="match status" value="1"/>
</dbReference>
<gene>
    <name evidence="5" type="ORF">AOQ84DRAFT_404825</name>
</gene>
<keyword evidence="2" id="KW-1133">Transmembrane helix</keyword>
<sequence>MASIIAVHGIETSSPKTWTAYEQDMDPKGRSFFWLKDTDMLPSVIKGARTWAFDYNSNYSHDAQRVRIDGLAETLLSCIKDKRDDFESRKIVFIGSCFGGIVIAAALSAAAHETHDEQKKAIFKQTAGVIFLGTPLRGTRTAKFAGWKNLVFGILGNDESSETLLKDLEEDSSRLESLVADFGKLTIRNREQQGMEIRCFYETRTTKVSNAVSRMSPIKLEIILVEKVFACLDCHEHIPLDVRHAMMNKYRGPEDPNFKLVCGRIKDVVEKTRTNLSLTRGQQECMQALSFDYRAQKDINSKRLQKTCEWFLRHEKFSAWRHETMANLLLVTAGPGCGKSVLSRALIDEGLATPGNPDTKTTSICYFFFKDNAEQGSGVNALRAILHQLFRQKPWLIQHAMPDHQAHGPGIPFRELWEILEKSVADANAGPVICVLDALDECKASDRALLIEYISEFYHNLPATKSKLKFLITSRPYYEIETDFRMKGEDLPLIRLDGDEMSEDINKEIDIVIKHEISRIGNCRRPRLDEKTQASLIKHMKEQNNRTYLWVHLMLQEISRSPDSTPRKLEQLLDVIPRSVDDAYEKILTRATNPTQARWILSLILAAERPLTLAEMSLALEILLIKNSGQKCASEDDLELEPQEAFRLKLKSLCGLFVNIVDQKIYLIHQTAKGFLIRKSGSTNPCNPSNWRHTFTPETSHLEALKACVWYLLLDHKDRPTPKEYHRSEPERSQFTKDRALLAYAATSWISHFQQAKDTVDEELAKDALRLCNPDSQKYLLWHPIFKSSFRGPDCELITASCRSLEAVVNLLLMRKSDIEARDEYGWAPLVWTAFGGRGTTVKLLLGGQ</sequence>
<evidence type="ECO:0000256" key="2">
    <source>
        <dbReference type="SAM" id="Phobius"/>
    </source>
</evidence>
<dbReference type="Gene3D" id="3.40.50.300">
    <property type="entry name" value="P-loop containing nucleotide triphosphate hydrolases"/>
    <property type="match status" value="1"/>
</dbReference>
<keyword evidence="1" id="KW-0677">Repeat</keyword>
<dbReference type="Gene3D" id="1.25.40.20">
    <property type="entry name" value="Ankyrin repeat-containing domain"/>
    <property type="match status" value="1"/>
</dbReference>
<dbReference type="InterPro" id="IPR054471">
    <property type="entry name" value="GPIID_WHD"/>
</dbReference>
<keyword evidence="2" id="KW-0472">Membrane</keyword>
<dbReference type="SUPFAM" id="SSF52540">
    <property type="entry name" value="P-loop containing nucleoside triphosphate hydrolases"/>
    <property type="match status" value="1"/>
</dbReference>
<reference evidence="5 6" key="1">
    <citation type="journal article" date="2016" name="Nat. Commun.">
        <title>Ectomycorrhizal ecology is imprinted in the genome of the dominant symbiotic fungus Cenococcum geophilum.</title>
        <authorList>
            <consortium name="DOE Joint Genome Institute"/>
            <person name="Peter M."/>
            <person name="Kohler A."/>
            <person name="Ohm R.A."/>
            <person name="Kuo A."/>
            <person name="Krutzmann J."/>
            <person name="Morin E."/>
            <person name="Arend M."/>
            <person name="Barry K.W."/>
            <person name="Binder M."/>
            <person name="Choi C."/>
            <person name="Clum A."/>
            <person name="Copeland A."/>
            <person name="Grisel N."/>
            <person name="Haridas S."/>
            <person name="Kipfer T."/>
            <person name="LaButti K."/>
            <person name="Lindquist E."/>
            <person name="Lipzen A."/>
            <person name="Maire R."/>
            <person name="Meier B."/>
            <person name="Mihaltcheva S."/>
            <person name="Molinier V."/>
            <person name="Murat C."/>
            <person name="Poggeler S."/>
            <person name="Quandt C.A."/>
            <person name="Sperisen C."/>
            <person name="Tritt A."/>
            <person name="Tisserant E."/>
            <person name="Crous P.W."/>
            <person name="Henrissat B."/>
            <person name="Nehls U."/>
            <person name="Egli S."/>
            <person name="Spatafora J.W."/>
            <person name="Grigoriev I.V."/>
            <person name="Martin F.M."/>
        </authorList>
    </citation>
    <scope>NUCLEOTIDE SEQUENCE [LARGE SCALE GENOMIC DNA]</scope>
    <source>
        <strain evidence="5 6">CBS 207.34</strain>
    </source>
</reference>
<evidence type="ECO:0000313" key="6">
    <source>
        <dbReference type="Proteomes" id="UP000250140"/>
    </source>
</evidence>
<dbReference type="OrthoDB" id="194358at2759"/>